<keyword evidence="1" id="KW-0472">Membrane</keyword>
<keyword evidence="3" id="KW-1185">Reference proteome</keyword>
<evidence type="ECO:0000256" key="1">
    <source>
        <dbReference type="SAM" id="Phobius"/>
    </source>
</evidence>
<name>A0ABS5L5R1_9ACTN</name>
<sequence length="241" mass="25756">MAVSMSISNLDDVWHRVTGTQPDPPRNLILAVGAVALVAVLWRPVWRIARNAVTIAHEGGHAVVALLCGRRLSGVRLHHDTSGVTVSYGKPRGLGMILTVAAGYTAPSLIGLGAAWLLAAQHITMLLWVSVLLLALLLVEIRNFYGVLTVVVTGAAVFAASWTKNTDVQAGFAYLMVWFLLLAGVKPVLELSRTRARTGARDSDADQLHRLTGFPAGGWLFVFALVALGCAVAGGRWLLHL</sequence>
<dbReference type="Proteomes" id="UP000730482">
    <property type="component" value="Unassembled WGS sequence"/>
</dbReference>
<dbReference type="Pfam" id="PF13398">
    <property type="entry name" value="Peptidase_M50B"/>
    <property type="match status" value="1"/>
</dbReference>
<feature type="transmembrane region" description="Helical" evidence="1">
    <location>
        <begin position="144"/>
        <end position="162"/>
    </location>
</feature>
<comment type="caution">
    <text evidence="2">The sequence shown here is derived from an EMBL/GenBank/DDBJ whole genome shotgun (WGS) entry which is preliminary data.</text>
</comment>
<proteinExistence type="predicted"/>
<organism evidence="2 3">
    <name type="scientific">Catenulispora pinistramenti</name>
    <dbReference type="NCBI Taxonomy" id="2705254"/>
    <lineage>
        <taxon>Bacteria</taxon>
        <taxon>Bacillati</taxon>
        <taxon>Actinomycetota</taxon>
        <taxon>Actinomycetes</taxon>
        <taxon>Catenulisporales</taxon>
        <taxon>Catenulisporaceae</taxon>
        <taxon>Catenulispora</taxon>
    </lineage>
</organism>
<accession>A0ABS5L5R1</accession>
<evidence type="ECO:0000313" key="3">
    <source>
        <dbReference type="Proteomes" id="UP000730482"/>
    </source>
</evidence>
<keyword evidence="1" id="KW-0812">Transmembrane</keyword>
<feature type="transmembrane region" description="Helical" evidence="1">
    <location>
        <begin position="123"/>
        <end position="139"/>
    </location>
</feature>
<feature type="transmembrane region" description="Helical" evidence="1">
    <location>
        <begin position="94"/>
        <end position="117"/>
    </location>
</feature>
<feature type="transmembrane region" description="Helical" evidence="1">
    <location>
        <begin position="218"/>
        <end position="239"/>
    </location>
</feature>
<gene>
    <name evidence="2" type="ORF">KGQ19_43070</name>
</gene>
<keyword evidence="1" id="KW-1133">Transmembrane helix</keyword>
<dbReference type="InterPro" id="IPR049500">
    <property type="entry name" value="Peptidase_M50B-like"/>
</dbReference>
<evidence type="ECO:0000313" key="2">
    <source>
        <dbReference type="EMBL" id="MBS2553656.1"/>
    </source>
</evidence>
<feature type="transmembrane region" description="Helical" evidence="1">
    <location>
        <begin position="168"/>
        <end position="189"/>
    </location>
</feature>
<protein>
    <submittedName>
        <fullName evidence="2">M50 family metallopeptidase</fullName>
    </submittedName>
</protein>
<feature type="transmembrane region" description="Helical" evidence="1">
    <location>
        <begin position="28"/>
        <end position="46"/>
    </location>
</feature>
<dbReference type="EMBL" id="JAAFYZ010000274">
    <property type="protein sequence ID" value="MBS2553656.1"/>
    <property type="molecule type" value="Genomic_DNA"/>
</dbReference>
<reference evidence="2 3" key="1">
    <citation type="submission" date="2020-02" db="EMBL/GenBank/DDBJ databases">
        <title>Acidophilic actinobacteria isolated from forest soil.</title>
        <authorList>
            <person name="Golinska P."/>
        </authorList>
    </citation>
    <scope>NUCLEOTIDE SEQUENCE [LARGE SCALE GENOMIC DNA]</scope>
    <source>
        <strain evidence="2 3">NL8</strain>
    </source>
</reference>